<feature type="compositionally biased region" description="Low complexity" evidence="1">
    <location>
        <begin position="172"/>
        <end position="190"/>
    </location>
</feature>
<keyword evidence="2" id="KW-0812">Transmembrane</keyword>
<name>A0A5C3LUT4_9AGAR</name>
<organism evidence="3 4">
    <name type="scientific">Crucibulum laeve</name>
    <dbReference type="NCBI Taxonomy" id="68775"/>
    <lineage>
        <taxon>Eukaryota</taxon>
        <taxon>Fungi</taxon>
        <taxon>Dikarya</taxon>
        <taxon>Basidiomycota</taxon>
        <taxon>Agaricomycotina</taxon>
        <taxon>Agaricomycetes</taxon>
        <taxon>Agaricomycetidae</taxon>
        <taxon>Agaricales</taxon>
        <taxon>Agaricineae</taxon>
        <taxon>Nidulariaceae</taxon>
        <taxon>Crucibulum</taxon>
    </lineage>
</organism>
<dbReference type="STRING" id="68775.A0A5C3LUT4"/>
<feature type="transmembrane region" description="Helical" evidence="2">
    <location>
        <begin position="874"/>
        <end position="896"/>
    </location>
</feature>
<proteinExistence type="predicted"/>
<sequence>MDHSEQRTSPLDNVLTRQDIPYPRPSRIHFPANEISSRRDNPTKPFQPPFTGSPARRGSPLNPDRVINSQPAHARRRVRSIMDPTNPGEPSRPRRASHGTGAYEEESSDLFPMADLNGTVRDDVGLETGVFSDEYDLYPRILQDVQRALKMKARREARMKKGQADSPNKGIVSSVSPSSSTATSPARSVPFASQPSSPTPVRTTTHTPALDTTLPTASSSEGRRDTAEDAGPIPMSFDNGVTFDWGSCEEEHHGRRWTLSTNKRKDKDKQLPLEILVNQQEQIHSEKLSRIKTVATPQTLQKASVVKDQLGRRYGLLYTSLSSRPEILNLAKISRWHRSLEEIVRNSLEMAEPFTWLRHLDKRSIKPKSMSWHMSALIMEEYFHAQPKQKPMQTIPKGFPIQRSSMNSLPSHSPNYTPLPPPEPSSFRPKMQGSFLSYAPSGDSRTSLAPRNDKLRNFSEVNSRKSVESGLSSTMSNSSNPILVPAPFLATRSQPMKLGSESDASSAYHSEQSDLAFSKSISPQQPEITSDSELKASLRPDRKLIVSPDSLDGNANTTSEAPLASTLSASGRSENENESSSKQRSLGSARQVMGHRRVRISLPSRSTHSKTHQNEAAERNFRHEYEVKARLLEDATAHNQRIRQLLNRISVGIKEYELAQSKSLRSLGISQSSLPRELVDAFGHDPAAVTGATRRLRGWRAVEDIHHRLIKQREVFCAFLSQASGEHASIVNVLKDPITALFHNLDVLENRKDLIASRAIEVSKQLKAVQTMQANVKADYNTTLSNTSVVYPELSHIVALEESYRDQYQQFWEFGMDALTFLLDTVTPVWRTYGKRIGEDVRDFLIIPLYRNEFTGETKRYGIRELPKRSIRHWLGLVVFFLLSIAISILQIRGALYSSLHYRLQWIPYESIRWTVFPLFWTGILVQWLASVVELSVVMMQLGVMAWWTGWSVKVFT</sequence>
<evidence type="ECO:0000256" key="1">
    <source>
        <dbReference type="SAM" id="MobiDB-lite"/>
    </source>
</evidence>
<feature type="compositionally biased region" description="Polar residues" evidence="1">
    <location>
        <begin position="191"/>
        <end position="202"/>
    </location>
</feature>
<dbReference type="EMBL" id="ML213611">
    <property type="protein sequence ID" value="TFK36939.1"/>
    <property type="molecule type" value="Genomic_DNA"/>
</dbReference>
<keyword evidence="4" id="KW-1185">Reference proteome</keyword>
<feature type="region of interest" description="Disordered" evidence="1">
    <location>
        <begin position="1"/>
        <end position="106"/>
    </location>
</feature>
<evidence type="ECO:0000313" key="3">
    <source>
        <dbReference type="EMBL" id="TFK36939.1"/>
    </source>
</evidence>
<evidence type="ECO:0000313" key="4">
    <source>
        <dbReference type="Proteomes" id="UP000308652"/>
    </source>
</evidence>
<keyword evidence="2" id="KW-0472">Membrane</keyword>
<feature type="compositionally biased region" description="Polar residues" evidence="1">
    <location>
        <begin position="553"/>
        <end position="572"/>
    </location>
</feature>
<feature type="region of interest" description="Disordered" evidence="1">
    <location>
        <begin position="389"/>
        <end position="481"/>
    </location>
</feature>
<feature type="region of interest" description="Disordered" evidence="1">
    <location>
        <begin position="497"/>
        <end position="617"/>
    </location>
</feature>
<feature type="compositionally biased region" description="Polar residues" evidence="1">
    <location>
        <begin position="502"/>
        <end position="531"/>
    </location>
</feature>
<dbReference type="AlphaFoldDB" id="A0A5C3LUT4"/>
<dbReference type="OrthoDB" id="3190515at2759"/>
<dbReference type="Proteomes" id="UP000308652">
    <property type="component" value="Unassembled WGS sequence"/>
</dbReference>
<protein>
    <submittedName>
        <fullName evidence="3">Uncharacterized protein</fullName>
    </submittedName>
</protein>
<reference evidence="3 4" key="1">
    <citation type="journal article" date="2019" name="Nat. Ecol. Evol.">
        <title>Megaphylogeny resolves global patterns of mushroom evolution.</title>
        <authorList>
            <person name="Varga T."/>
            <person name="Krizsan K."/>
            <person name="Foldi C."/>
            <person name="Dima B."/>
            <person name="Sanchez-Garcia M."/>
            <person name="Sanchez-Ramirez S."/>
            <person name="Szollosi G.J."/>
            <person name="Szarkandi J.G."/>
            <person name="Papp V."/>
            <person name="Albert L."/>
            <person name="Andreopoulos W."/>
            <person name="Angelini C."/>
            <person name="Antonin V."/>
            <person name="Barry K.W."/>
            <person name="Bougher N.L."/>
            <person name="Buchanan P."/>
            <person name="Buyck B."/>
            <person name="Bense V."/>
            <person name="Catcheside P."/>
            <person name="Chovatia M."/>
            <person name="Cooper J."/>
            <person name="Damon W."/>
            <person name="Desjardin D."/>
            <person name="Finy P."/>
            <person name="Geml J."/>
            <person name="Haridas S."/>
            <person name="Hughes K."/>
            <person name="Justo A."/>
            <person name="Karasinski D."/>
            <person name="Kautmanova I."/>
            <person name="Kiss B."/>
            <person name="Kocsube S."/>
            <person name="Kotiranta H."/>
            <person name="LaButti K.M."/>
            <person name="Lechner B.E."/>
            <person name="Liimatainen K."/>
            <person name="Lipzen A."/>
            <person name="Lukacs Z."/>
            <person name="Mihaltcheva S."/>
            <person name="Morgado L.N."/>
            <person name="Niskanen T."/>
            <person name="Noordeloos M.E."/>
            <person name="Ohm R.A."/>
            <person name="Ortiz-Santana B."/>
            <person name="Ovrebo C."/>
            <person name="Racz N."/>
            <person name="Riley R."/>
            <person name="Savchenko A."/>
            <person name="Shiryaev A."/>
            <person name="Soop K."/>
            <person name="Spirin V."/>
            <person name="Szebenyi C."/>
            <person name="Tomsovsky M."/>
            <person name="Tulloss R.E."/>
            <person name="Uehling J."/>
            <person name="Grigoriev I.V."/>
            <person name="Vagvolgyi C."/>
            <person name="Papp T."/>
            <person name="Martin F.M."/>
            <person name="Miettinen O."/>
            <person name="Hibbett D.S."/>
            <person name="Nagy L.G."/>
        </authorList>
    </citation>
    <scope>NUCLEOTIDE SEQUENCE [LARGE SCALE GENOMIC DNA]</scope>
    <source>
        <strain evidence="3 4">CBS 166.37</strain>
    </source>
</reference>
<gene>
    <name evidence="3" type="ORF">BDQ12DRAFT_699430</name>
</gene>
<accession>A0A5C3LUT4</accession>
<feature type="compositionally biased region" description="Basic and acidic residues" evidence="1">
    <location>
        <begin position="532"/>
        <end position="544"/>
    </location>
</feature>
<evidence type="ECO:0000256" key="2">
    <source>
        <dbReference type="SAM" id="Phobius"/>
    </source>
</evidence>
<feature type="compositionally biased region" description="Polar residues" evidence="1">
    <location>
        <begin position="402"/>
        <end position="412"/>
    </location>
</feature>
<feature type="transmembrane region" description="Helical" evidence="2">
    <location>
        <begin position="917"/>
        <end position="948"/>
    </location>
</feature>
<feature type="region of interest" description="Disordered" evidence="1">
    <location>
        <begin position="153"/>
        <end position="237"/>
    </location>
</feature>
<feature type="compositionally biased region" description="Low complexity" evidence="1">
    <location>
        <begin position="469"/>
        <end position="479"/>
    </location>
</feature>
<feature type="compositionally biased region" description="Basic and acidic residues" evidence="1">
    <location>
        <begin position="451"/>
        <end position="467"/>
    </location>
</feature>
<feature type="compositionally biased region" description="Low complexity" evidence="1">
    <location>
        <begin position="203"/>
        <end position="217"/>
    </location>
</feature>
<keyword evidence="2" id="KW-1133">Transmembrane helix</keyword>